<sequence length="707" mass="78980">MASRTELTRQILFMAARILTDHPDGLPASGIWPLVEKRMPGLAQEWDGGGPVSNTPKQALQWKSGRLVKPGWITKTHGRWYLTPLGRLALGRHADGSSFMAEAQAGYVYWEKNRKGFEAAERLLEAVPVGHWVAAEDLAAQTGVDALHLVGWLQGERPEGWHRVLDRDGGIPDDSHADGRLRKTWQEILDEEGLHAVLGMAPPGRRISGADLRQLLDEDADTDVDPDDGSERPRRAWFVRGSNVQGVNLVPDWLVDGYCSLPAAKLRELPPGVSQEAVQAAVAEDYAHGSYNERLKKTAEFHAFLSRMRENDLVITNDGGKVYVGRLAGGPAFRVSVGNRANLQRPVAWLNADSPLDFADDLPDEISAKLATQHDVLDLTEFAEELEQLGRPEPSRPQVVREMTLPDVDDELAGRLLVDRDWLQECVELLRDRPQLVFYGPPGTGKTYLAQELAHFLAGGRPENVKLVQFHPAYSYEDFFEGFRPVQTPDGQGVTFRPLPGPLLRLVDAARQRPEEPYVLIIDEINRGNLAKIFGELYFLLEYRRRAIDLLYSSAEGTGQAFTLPENLVILGTMNTADRSIALVDAAMRRRFAFVELHPEETPTREMLGRWLGERDLPGDAARLLAELNARIDDRDFKIGPSYLMREAVHRDGKGFERVWRTQILPLLEEHHYGDGVDVSQRYGLSALRKALKLGQEPEEAAGESTS</sequence>
<dbReference type="PANTHER" id="PTHR37291:SF1">
    <property type="entry name" value="TYPE IV METHYL-DIRECTED RESTRICTION ENZYME ECOKMCRB SUBUNIT"/>
    <property type="match status" value="1"/>
</dbReference>
<feature type="domain" description="AAA+ ATPase" evidence="1">
    <location>
        <begin position="432"/>
        <end position="602"/>
    </location>
</feature>
<dbReference type="InterPro" id="IPR027417">
    <property type="entry name" value="P-loop_NTPase"/>
</dbReference>
<dbReference type="CDD" id="cd00009">
    <property type="entry name" value="AAA"/>
    <property type="match status" value="1"/>
</dbReference>
<dbReference type="EMBL" id="BMQJ01000007">
    <property type="protein sequence ID" value="GGQ00414.1"/>
    <property type="molecule type" value="Genomic_DNA"/>
</dbReference>
<evidence type="ECO:0000313" key="3">
    <source>
        <dbReference type="Proteomes" id="UP000611554"/>
    </source>
</evidence>
<dbReference type="InterPro" id="IPR011704">
    <property type="entry name" value="ATPase_dyneun-rel_AAA"/>
</dbReference>
<dbReference type="Proteomes" id="UP000611554">
    <property type="component" value="Unassembled WGS sequence"/>
</dbReference>
<protein>
    <recommendedName>
        <fullName evidence="1">AAA+ ATPase domain-containing protein</fullName>
    </recommendedName>
</protein>
<evidence type="ECO:0000313" key="2">
    <source>
        <dbReference type="EMBL" id="GGQ00414.1"/>
    </source>
</evidence>
<accession>A0ABQ2QWK8</accession>
<dbReference type="InterPro" id="IPR052934">
    <property type="entry name" value="Methyl-DNA_Rec/Restrict_Enz"/>
</dbReference>
<name>A0ABQ2QWK8_9ACTN</name>
<dbReference type="SUPFAM" id="SSF52540">
    <property type="entry name" value="P-loop containing nucleoside triphosphate hydrolases"/>
    <property type="match status" value="1"/>
</dbReference>
<gene>
    <name evidence="2" type="ORF">GCM10010140_33120</name>
</gene>
<organism evidence="2 3">
    <name type="scientific">Streptosporangium pseudovulgare</name>
    <dbReference type="NCBI Taxonomy" id="35765"/>
    <lineage>
        <taxon>Bacteria</taxon>
        <taxon>Bacillati</taxon>
        <taxon>Actinomycetota</taxon>
        <taxon>Actinomycetes</taxon>
        <taxon>Streptosporangiales</taxon>
        <taxon>Streptosporangiaceae</taxon>
        <taxon>Streptosporangium</taxon>
    </lineage>
</organism>
<proteinExistence type="predicted"/>
<dbReference type="RefSeq" id="WP_189247359.1">
    <property type="nucleotide sequence ID" value="NZ_BMQJ01000007.1"/>
</dbReference>
<dbReference type="SMART" id="SM00382">
    <property type="entry name" value="AAA"/>
    <property type="match status" value="1"/>
</dbReference>
<keyword evidence="3" id="KW-1185">Reference proteome</keyword>
<dbReference type="InterPro" id="IPR003593">
    <property type="entry name" value="AAA+_ATPase"/>
</dbReference>
<reference evidence="3" key="1">
    <citation type="journal article" date="2019" name="Int. J. Syst. Evol. Microbiol.">
        <title>The Global Catalogue of Microorganisms (GCM) 10K type strain sequencing project: providing services to taxonomists for standard genome sequencing and annotation.</title>
        <authorList>
            <consortium name="The Broad Institute Genomics Platform"/>
            <consortium name="The Broad Institute Genome Sequencing Center for Infectious Disease"/>
            <person name="Wu L."/>
            <person name="Ma J."/>
        </authorList>
    </citation>
    <scope>NUCLEOTIDE SEQUENCE [LARGE SCALE GENOMIC DNA]</scope>
    <source>
        <strain evidence="3">JCM 3115</strain>
    </source>
</reference>
<evidence type="ECO:0000259" key="1">
    <source>
        <dbReference type="SMART" id="SM00382"/>
    </source>
</evidence>
<dbReference type="Pfam" id="PF07728">
    <property type="entry name" value="AAA_5"/>
    <property type="match status" value="1"/>
</dbReference>
<comment type="caution">
    <text evidence="2">The sequence shown here is derived from an EMBL/GenBank/DDBJ whole genome shotgun (WGS) entry which is preliminary data.</text>
</comment>
<dbReference type="PANTHER" id="PTHR37291">
    <property type="entry name" value="5-METHYLCYTOSINE-SPECIFIC RESTRICTION ENZYME B"/>
    <property type="match status" value="1"/>
</dbReference>
<dbReference type="Gene3D" id="3.40.50.300">
    <property type="entry name" value="P-loop containing nucleotide triphosphate hydrolases"/>
    <property type="match status" value="1"/>
</dbReference>